<reference evidence="12 13" key="2">
    <citation type="journal article" date="2011" name="Stand. Genomic Sci.">
        <title>Complete genome sequence of Truepera radiovictrix type strain (RQ-24).</title>
        <authorList>
            <person name="Ivanova N."/>
            <person name="Rohde C."/>
            <person name="Munk C."/>
            <person name="Nolan M."/>
            <person name="Lucas S."/>
            <person name="Del Rio T.G."/>
            <person name="Tice H."/>
            <person name="Deshpande S."/>
            <person name="Cheng J.F."/>
            <person name="Tapia R."/>
            <person name="Han C."/>
            <person name="Goodwin L."/>
            <person name="Pitluck S."/>
            <person name="Liolios K."/>
            <person name="Mavromatis K."/>
            <person name="Mikhailova N."/>
            <person name="Pati A."/>
            <person name="Chen A."/>
            <person name="Palaniappan K."/>
            <person name="Land M."/>
            <person name="Hauser L."/>
            <person name="Chang Y.J."/>
            <person name="Jeffries C.D."/>
            <person name="Brambilla E."/>
            <person name="Rohde M."/>
            <person name="Goker M."/>
            <person name="Tindall B.J."/>
            <person name="Woyke T."/>
            <person name="Bristow J."/>
            <person name="Eisen J.A."/>
            <person name="Markowitz V."/>
            <person name="Hugenholtz P."/>
            <person name="Kyrpides N.C."/>
            <person name="Klenk H.P."/>
            <person name="Lapidus A."/>
        </authorList>
    </citation>
    <scope>NUCLEOTIDE SEQUENCE [LARGE SCALE GENOMIC DNA]</scope>
    <source>
        <strain evidence="13">DSM 17093 / CIP 108686 / LMG 22925 / RQ-24</strain>
    </source>
</reference>
<dbReference type="AlphaFoldDB" id="D7CQQ2"/>
<keyword evidence="8 11" id="KW-0472">Membrane</keyword>
<keyword evidence="5 11" id="KW-0812">Transmembrane</keyword>
<comment type="subcellular location">
    <subcellularLocation>
        <location evidence="1">Cell membrane</location>
        <topology evidence="1">Multi-pass membrane protein</topology>
    </subcellularLocation>
</comment>
<evidence type="ECO:0000256" key="1">
    <source>
        <dbReference type="ARBA" id="ARBA00004651"/>
    </source>
</evidence>
<dbReference type="CDD" id="cd13131">
    <property type="entry name" value="MATE_NorM_like"/>
    <property type="match status" value="1"/>
</dbReference>
<feature type="transmembrane region" description="Helical" evidence="11">
    <location>
        <begin position="425"/>
        <end position="443"/>
    </location>
</feature>
<dbReference type="EMBL" id="CP002049">
    <property type="protein sequence ID" value="ADI15036.1"/>
    <property type="molecule type" value="Genomic_DNA"/>
</dbReference>
<evidence type="ECO:0000256" key="5">
    <source>
        <dbReference type="ARBA" id="ARBA00022692"/>
    </source>
</evidence>
<name>D7CQQ2_TRURR</name>
<evidence type="ECO:0000256" key="7">
    <source>
        <dbReference type="ARBA" id="ARBA00023065"/>
    </source>
</evidence>
<dbReference type="eggNOG" id="COG0534">
    <property type="taxonomic scope" value="Bacteria"/>
</dbReference>
<evidence type="ECO:0000256" key="6">
    <source>
        <dbReference type="ARBA" id="ARBA00022989"/>
    </source>
</evidence>
<feature type="transmembrane region" description="Helical" evidence="11">
    <location>
        <begin position="137"/>
        <end position="158"/>
    </location>
</feature>
<organism evidence="12 13">
    <name type="scientific">Truepera radiovictrix (strain DSM 17093 / CIP 108686 / LMG 22925 / RQ-24)</name>
    <dbReference type="NCBI Taxonomy" id="649638"/>
    <lineage>
        <taxon>Bacteria</taxon>
        <taxon>Thermotogati</taxon>
        <taxon>Deinococcota</taxon>
        <taxon>Deinococci</taxon>
        <taxon>Trueperales</taxon>
        <taxon>Trueperaceae</taxon>
        <taxon>Truepera</taxon>
    </lineage>
</organism>
<dbReference type="PANTHER" id="PTHR43298:SF2">
    <property type="entry name" value="FMN_FAD EXPORTER YEEO-RELATED"/>
    <property type="match status" value="1"/>
</dbReference>
<evidence type="ECO:0000256" key="8">
    <source>
        <dbReference type="ARBA" id="ARBA00023136"/>
    </source>
</evidence>
<feature type="transmembrane region" description="Helical" evidence="11">
    <location>
        <begin position="398"/>
        <end position="419"/>
    </location>
</feature>
<dbReference type="KEGG" id="tra:Trad_1920"/>
<evidence type="ECO:0000256" key="2">
    <source>
        <dbReference type="ARBA" id="ARBA00022448"/>
    </source>
</evidence>
<protein>
    <recommendedName>
        <fullName evidence="9">Multidrug-efflux transporter</fullName>
    </recommendedName>
</protein>
<dbReference type="STRING" id="649638.Trad_1920"/>
<keyword evidence="3" id="KW-0050">Antiport</keyword>
<accession>D7CQQ2</accession>
<gene>
    <name evidence="12" type="ordered locus">Trad_1920</name>
</gene>
<evidence type="ECO:0000313" key="13">
    <source>
        <dbReference type="Proteomes" id="UP000000379"/>
    </source>
</evidence>
<keyword evidence="7" id="KW-0406">Ion transport</keyword>
<dbReference type="PIRSF" id="PIRSF006603">
    <property type="entry name" value="DinF"/>
    <property type="match status" value="1"/>
</dbReference>
<dbReference type="Pfam" id="PF01554">
    <property type="entry name" value="MatE"/>
    <property type="match status" value="2"/>
</dbReference>
<feature type="transmembrane region" description="Helical" evidence="11">
    <location>
        <begin position="167"/>
        <end position="186"/>
    </location>
</feature>
<dbReference type="InterPro" id="IPR002528">
    <property type="entry name" value="MATE_fam"/>
</dbReference>
<dbReference type="RefSeq" id="WP_013178401.1">
    <property type="nucleotide sequence ID" value="NC_014221.1"/>
</dbReference>
<keyword evidence="13" id="KW-1185">Reference proteome</keyword>
<feature type="compositionally biased region" description="Gly residues" evidence="10">
    <location>
        <begin position="477"/>
        <end position="486"/>
    </location>
</feature>
<evidence type="ECO:0000256" key="10">
    <source>
        <dbReference type="SAM" id="MobiDB-lite"/>
    </source>
</evidence>
<evidence type="ECO:0000313" key="12">
    <source>
        <dbReference type="EMBL" id="ADI15036.1"/>
    </source>
</evidence>
<dbReference type="GO" id="GO:0015297">
    <property type="term" value="F:antiporter activity"/>
    <property type="evidence" value="ECO:0007669"/>
    <property type="project" value="UniProtKB-KW"/>
</dbReference>
<feature type="transmembrane region" description="Helical" evidence="11">
    <location>
        <begin position="98"/>
        <end position="117"/>
    </location>
</feature>
<evidence type="ECO:0000256" key="9">
    <source>
        <dbReference type="ARBA" id="ARBA00031636"/>
    </source>
</evidence>
<evidence type="ECO:0000256" key="11">
    <source>
        <dbReference type="SAM" id="Phobius"/>
    </source>
</evidence>
<feature type="region of interest" description="Disordered" evidence="10">
    <location>
        <begin position="450"/>
        <end position="495"/>
    </location>
</feature>
<dbReference type="GO" id="GO:0006811">
    <property type="term" value="P:monoatomic ion transport"/>
    <property type="evidence" value="ECO:0007669"/>
    <property type="project" value="UniProtKB-KW"/>
</dbReference>
<proteinExistence type="predicted"/>
<keyword evidence="6 11" id="KW-1133">Transmembrane helix</keyword>
<evidence type="ECO:0000256" key="3">
    <source>
        <dbReference type="ARBA" id="ARBA00022449"/>
    </source>
</evidence>
<dbReference type="GO" id="GO:0005886">
    <property type="term" value="C:plasma membrane"/>
    <property type="evidence" value="ECO:0007669"/>
    <property type="project" value="UniProtKB-SubCell"/>
</dbReference>
<feature type="transmembrane region" description="Helical" evidence="11">
    <location>
        <begin position="247"/>
        <end position="274"/>
    </location>
</feature>
<dbReference type="InterPro" id="IPR050222">
    <property type="entry name" value="MATE_MdtK"/>
</dbReference>
<reference evidence="13" key="1">
    <citation type="submission" date="2010-05" db="EMBL/GenBank/DDBJ databases">
        <title>The complete genome of Truepera radiovictris DSM 17093.</title>
        <authorList>
            <consortium name="US DOE Joint Genome Institute (JGI-PGF)"/>
            <person name="Lucas S."/>
            <person name="Copeland A."/>
            <person name="Lapidus A."/>
            <person name="Glavina del Rio T."/>
            <person name="Dalin E."/>
            <person name="Tice H."/>
            <person name="Bruce D."/>
            <person name="Goodwin L."/>
            <person name="Pitluck S."/>
            <person name="Kyrpides N."/>
            <person name="Mavromatis K."/>
            <person name="Ovchinnikova G."/>
            <person name="Munk A.C."/>
            <person name="Detter J.C."/>
            <person name="Han C."/>
            <person name="Tapia R."/>
            <person name="Land M."/>
            <person name="Hauser L."/>
            <person name="Markowitz V."/>
            <person name="Cheng J.-F."/>
            <person name="Hugenholtz P."/>
            <person name="Woyke T."/>
            <person name="Wu D."/>
            <person name="Tindall B."/>
            <person name="Pomrenke H.G."/>
            <person name="Brambilla E."/>
            <person name="Klenk H.-P."/>
            <person name="Eisen J.A."/>
        </authorList>
    </citation>
    <scope>NUCLEOTIDE SEQUENCE [LARGE SCALE GENOMIC DNA]</scope>
    <source>
        <strain evidence="13">DSM 17093 / CIP 108686 / LMG 22925 / RQ-24</strain>
    </source>
</reference>
<sequence length="495" mass="51870">MRRAPPVTSTSLALELRATLLLALPLILAQLAQMSMSFVDTLMVGRLGEGALAGIALGGSVYTFALIVGMGVMFAVGPTVSQAYGAGDRAEVGRALRASLVLAVGLSVPAWLLFWQVGPLLRLLGQEEATAALATRYLHAIAWGYLPALWLTGLRGLLEGLARPRPVMVIALLGVALNVVANYALIFGHFGLPALGLVGSGWASALVYWSMCAAAAFYVHRALPWVQLWRLRRLEPRTLRELLRVGWPIGLTLGFETGLFSATAVLMGLFGTVALAAHQIALQSASFTFMVPVGLATATAVRVGQAAGRRERGAVRRAGGVGIALSAAFMLLTALTFWLIPERVVGLYLDVGDPANADIVRTATRFLAFAAAFQVFDGLQVSAAGALRGLKDTRVPMLISLASYWGVGLSTGVLLAFRGGLGGQGLWLGLVMGLLSAALLLTWRFRRTTRPTPQPAAPRVTEPAGSGPVRPMPPGSALGGVPAGDKGGCDAPLEP</sequence>
<dbReference type="InterPro" id="IPR048279">
    <property type="entry name" value="MdtK-like"/>
</dbReference>
<dbReference type="OrthoDB" id="9780160at2"/>
<dbReference type="PANTHER" id="PTHR43298">
    <property type="entry name" value="MULTIDRUG RESISTANCE PROTEIN NORM-RELATED"/>
    <property type="match status" value="1"/>
</dbReference>
<feature type="transmembrane region" description="Helical" evidence="11">
    <location>
        <begin position="280"/>
        <end position="301"/>
    </location>
</feature>
<dbReference type="HOGENOM" id="CLU_012893_6_3_0"/>
<dbReference type="Proteomes" id="UP000000379">
    <property type="component" value="Chromosome"/>
</dbReference>
<evidence type="ECO:0000256" key="4">
    <source>
        <dbReference type="ARBA" id="ARBA00022475"/>
    </source>
</evidence>
<dbReference type="NCBIfam" id="TIGR00797">
    <property type="entry name" value="matE"/>
    <property type="match status" value="1"/>
</dbReference>
<feature type="transmembrane region" description="Helical" evidence="11">
    <location>
        <begin position="366"/>
        <end position="386"/>
    </location>
</feature>
<feature type="transmembrane region" description="Helical" evidence="11">
    <location>
        <begin position="321"/>
        <end position="340"/>
    </location>
</feature>
<keyword evidence="2" id="KW-0813">Transport</keyword>
<feature type="transmembrane region" description="Helical" evidence="11">
    <location>
        <begin position="53"/>
        <end position="77"/>
    </location>
</feature>
<feature type="transmembrane region" description="Helical" evidence="11">
    <location>
        <begin position="206"/>
        <end position="226"/>
    </location>
</feature>
<dbReference type="GO" id="GO:0042910">
    <property type="term" value="F:xenobiotic transmembrane transporter activity"/>
    <property type="evidence" value="ECO:0007669"/>
    <property type="project" value="InterPro"/>
</dbReference>
<keyword evidence="4" id="KW-1003">Cell membrane</keyword>